<dbReference type="InterPro" id="IPR001930">
    <property type="entry name" value="Peptidase_M1"/>
</dbReference>
<dbReference type="InterPro" id="IPR050344">
    <property type="entry name" value="Peptidase_M1_aminopeptidases"/>
</dbReference>
<dbReference type="GO" id="GO:0005737">
    <property type="term" value="C:cytoplasm"/>
    <property type="evidence" value="ECO:0007669"/>
    <property type="project" value="TreeGrafter"/>
</dbReference>
<feature type="domain" description="Peptidase M1 membrane alanine aminopeptidase" evidence="12">
    <location>
        <begin position="239"/>
        <end position="443"/>
    </location>
</feature>
<dbReference type="AlphaFoldDB" id="A0A2N9PE14"/>
<name>A0A2N9PE14_9FLAO</name>
<evidence type="ECO:0000256" key="9">
    <source>
        <dbReference type="ARBA" id="ARBA00022801"/>
    </source>
</evidence>
<reference evidence="14 15" key="1">
    <citation type="submission" date="2018-02" db="EMBL/GenBank/DDBJ databases">
        <authorList>
            <person name="Cohen D.B."/>
            <person name="Kent A.D."/>
        </authorList>
    </citation>
    <scope>NUCLEOTIDE SEQUENCE [LARGE SCALE GENOMIC DNA]</scope>
    <source>
        <strain evidence="14">CIP109753</strain>
    </source>
</reference>
<dbReference type="SUPFAM" id="SSF63737">
    <property type="entry name" value="Leukotriene A4 hydrolase N-terminal domain"/>
    <property type="match status" value="1"/>
</dbReference>
<evidence type="ECO:0000256" key="3">
    <source>
        <dbReference type="ARBA" id="ARBA00010136"/>
    </source>
</evidence>
<comment type="catalytic activity">
    <reaction evidence="1">
        <text>Release of an N-terminal amino acid, Xaa-|-Yaa- from a peptide, amide or arylamide. Xaa is preferably Ala, but may be most amino acids including Pro (slow action). When a terminal hydrophobic residue is followed by a prolyl residue, the two may be released as an intact Xaa-Pro dipeptide.</text>
        <dbReference type="EC" id="3.4.11.2"/>
    </reaction>
</comment>
<dbReference type="InterPro" id="IPR027268">
    <property type="entry name" value="Peptidase_M4/M1_CTD_sf"/>
</dbReference>
<dbReference type="InterPro" id="IPR042097">
    <property type="entry name" value="Aminopeptidase_N-like_N_sf"/>
</dbReference>
<dbReference type="EC" id="3.4.11.2" evidence="4"/>
<evidence type="ECO:0000313" key="15">
    <source>
        <dbReference type="Proteomes" id="UP000238180"/>
    </source>
</evidence>
<dbReference type="Gene3D" id="1.10.390.10">
    <property type="entry name" value="Neutral Protease Domain 2"/>
    <property type="match status" value="1"/>
</dbReference>
<dbReference type="InterPro" id="IPR014782">
    <property type="entry name" value="Peptidase_M1_dom"/>
</dbReference>
<feature type="domain" description="Aminopeptidase N-like N-terminal" evidence="13">
    <location>
        <begin position="28"/>
        <end position="204"/>
    </location>
</feature>
<dbReference type="GO" id="GO:0016285">
    <property type="term" value="F:alanyl aminopeptidase activity"/>
    <property type="evidence" value="ECO:0007669"/>
    <property type="project" value="UniProtKB-EC"/>
</dbReference>
<proteinExistence type="inferred from homology"/>
<dbReference type="GO" id="GO:0006508">
    <property type="term" value="P:proteolysis"/>
    <property type="evidence" value="ECO:0007669"/>
    <property type="project" value="UniProtKB-KW"/>
</dbReference>
<dbReference type="GO" id="GO:0005615">
    <property type="term" value="C:extracellular space"/>
    <property type="evidence" value="ECO:0007669"/>
    <property type="project" value="TreeGrafter"/>
</dbReference>
<dbReference type="GO" id="GO:0043171">
    <property type="term" value="P:peptide catabolic process"/>
    <property type="evidence" value="ECO:0007669"/>
    <property type="project" value="TreeGrafter"/>
</dbReference>
<evidence type="ECO:0000256" key="8">
    <source>
        <dbReference type="ARBA" id="ARBA00022723"/>
    </source>
</evidence>
<evidence type="ECO:0000256" key="11">
    <source>
        <dbReference type="ARBA" id="ARBA00023049"/>
    </source>
</evidence>
<keyword evidence="9 14" id="KW-0378">Hydrolase</keyword>
<comment type="cofactor">
    <cofactor evidence="2">
        <name>Zn(2+)</name>
        <dbReference type="ChEBI" id="CHEBI:29105"/>
    </cofactor>
</comment>
<dbReference type="PANTHER" id="PTHR11533">
    <property type="entry name" value="PROTEASE M1 ZINC METALLOPROTEASE"/>
    <property type="match status" value="1"/>
</dbReference>
<evidence type="ECO:0000256" key="1">
    <source>
        <dbReference type="ARBA" id="ARBA00000098"/>
    </source>
</evidence>
<dbReference type="Pfam" id="PF01433">
    <property type="entry name" value="Peptidase_M1"/>
    <property type="match status" value="1"/>
</dbReference>
<dbReference type="EMBL" id="OLKH01000163">
    <property type="protein sequence ID" value="SPE78616.1"/>
    <property type="molecule type" value="Genomic_DNA"/>
</dbReference>
<dbReference type="RefSeq" id="WP_105197046.1">
    <property type="nucleotide sequence ID" value="NZ_OLKH01000163.1"/>
</dbReference>
<evidence type="ECO:0000256" key="2">
    <source>
        <dbReference type="ARBA" id="ARBA00001947"/>
    </source>
</evidence>
<dbReference type="CDD" id="cd09603">
    <property type="entry name" value="M1_APN_like"/>
    <property type="match status" value="1"/>
</dbReference>
<evidence type="ECO:0000256" key="10">
    <source>
        <dbReference type="ARBA" id="ARBA00022833"/>
    </source>
</evidence>
<dbReference type="GO" id="GO:0008270">
    <property type="term" value="F:zinc ion binding"/>
    <property type="evidence" value="ECO:0007669"/>
    <property type="project" value="InterPro"/>
</dbReference>
<dbReference type="Proteomes" id="UP000238180">
    <property type="component" value="Unassembled WGS sequence"/>
</dbReference>
<evidence type="ECO:0000256" key="6">
    <source>
        <dbReference type="ARBA" id="ARBA00022438"/>
    </source>
</evidence>
<dbReference type="Pfam" id="PF17900">
    <property type="entry name" value="Peptidase_M1_N"/>
    <property type="match status" value="1"/>
</dbReference>
<dbReference type="GO" id="GO:0016020">
    <property type="term" value="C:membrane"/>
    <property type="evidence" value="ECO:0007669"/>
    <property type="project" value="TreeGrafter"/>
</dbReference>
<accession>A0A2N9PE14</accession>
<keyword evidence="7" id="KW-0645">Protease</keyword>
<comment type="similarity">
    <text evidence="3">Belongs to the peptidase M1 family.</text>
</comment>
<dbReference type="PANTHER" id="PTHR11533:SF174">
    <property type="entry name" value="PUROMYCIN-SENSITIVE AMINOPEPTIDASE-RELATED"/>
    <property type="match status" value="1"/>
</dbReference>
<dbReference type="GO" id="GO:0042277">
    <property type="term" value="F:peptide binding"/>
    <property type="evidence" value="ECO:0007669"/>
    <property type="project" value="TreeGrafter"/>
</dbReference>
<evidence type="ECO:0000259" key="12">
    <source>
        <dbReference type="Pfam" id="PF01433"/>
    </source>
</evidence>
<keyword evidence="6 14" id="KW-0031">Aminopeptidase</keyword>
<keyword evidence="10" id="KW-0862">Zinc</keyword>
<evidence type="ECO:0000256" key="7">
    <source>
        <dbReference type="ARBA" id="ARBA00022670"/>
    </source>
</evidence>
<organism evidence="14 15">
    <name type="scientific">Flavobacterium columnare</name>
    <dbReference type="NCBI Taxonomy" id="996"/>
    <lineage>
        <taxon>Bacteria</taxon>
        <taxon>Pseudomonadati</taxon>
        <taxon>Bacteroidota</taxon>
        <taxon>Flavobacteriia</taxon>
        <taxon>Flavobacteriales</taxon>
        <taxon>Flavobacteriaceae</taxon>
        <taxon>Flavobacterium</taxon>
    </lineage>
</organism>
<evidence type="ECO:0000259" key="13">
    <source>
        <dbReference type="Pfam" id="PF17900"/>
    </source>
</evidence>
<keyword evidence="8" id="KW-0479">Metal-binding</keyword>
<dbReference type="SUPFAM" id="SSF55486">
    <property type="entry name" value="Metalloproteases ('zincins'), catalytic domain"/>
    <property type="match status" value="1"/>
</dbReference>
<keyword evidence="11" id="KW-0482">Metalloprotease</keyword>
<gene>
    <name evidence="14" type="primary">pepN_4</name>
    <name evidence="14" type="ORF">FLACOL_02632</name>
</gene>
<evidence type="ECO:0000256" key="5">
    <source>
        <dbReference type="ARBA" id="ARBA00015611"/>
    </source>
</evidence>
<dbReference type="Gene3D" id="2.60.40.1730">
    <property type="entry name" value="tricorn interacting facor f3 domain"/>
    <property type="match status" value="1"/>
</dbReference>
<dbReference type="PRINTS" id="PR00756">
    <property type="entry name" value="ALADIPTASE"/>
</dbReference>
<protein>
    <recommendedName>
        <fullName evidence="5">Aminopeptidase N</fullName>
        <ecNumber evidence="4">3.4.11.2</ecNumber>
    </recommendedName>
</protein>
<sequence length="704" mass="82536">MPLLFLLFSITLWGQSRPNVDFISLNAELSPAFETKSISGTCEYLLQVNRKVDSIKIDAINMAFEEVQINEKTVKYKNTNKSIVFFEGYKIGKNIIRFKYQATPKQTMYFVDMGKDSNGLSSNYHQDNEYRNYQIWTQGQGKYTSHWLPSFDNVNEKLIFNLSICAQPFYEVISNGILKKVIQPGLKANKKWEYKMKKPMSSYLVMLAIGGFGHKKIKSKKGKNIFLYYKNEDQNKLDYTYKYSKEIFDFLEKEIGLEYPWDIYKQVPVEDFLYAGMENTTATLFSQDFVVDKIGFNDKSYLNVNAHELAHHWFGDLVTAKEGKHHWLQEGFATYYALLTEKHLLGDTHFHFELLKYAEEIQANSKKDTIPILNEKASVLSFYKKGAWALHYLKELIGDNNFNKTIKTYLKKYQYKNVETDDFLNEIKKVAPDFNISQFKKEWLESSYFPIEKVIQILSKNEKVKKYFELQKMEPIPFKEKKSFFKNILLLNESEALSQEVIYQLINIPYEEKSELLKLAMDTKNIVIRQTVAETMQTIPLEFKSNYEGLLTDDSYVTQEIALTQLCKQFPENCPFYLDNTKEITGLNDKSFRINWLGLALNSKIYNKEIYDLLLSELLNYTTIQFSSTIRQNALEVALKINPTHPIVLESLVNATQHHKWQFVRFSKNTIRAMLKKVYFKKAFESILPKLSEKEQVFLKNELK</sequence>
<dbReference type="InterPro" id="IPR045357">
    <property type="entry name" value="Aminopeptidase_N-like_N"/>
</dbReference>
<evidence type="ECO:0000313" key="14">
    <source>
        <dbReference type="EMBL" id="SPE78616.1"/>
    </source>
</evidence>
<dbReference type="GO" id="GO:0070006">
    <property type="term" value="F:metalloaminopeptidase activity"/>
    <property type="evidence" value="ECO:0007669"/>
    <property type="project" value="TreeGrafter"/>
</dbReference>
<evidence type="ECO:0000256" key="4">
    <source>
        <dbReference type="ARBA" id="ARBA00012564"/>
    </source>
</evidence>